<evidence type="ECO:0000313" key="2">
    <source>
        <dbReference type="Proteomes" id="UP000499080"/>
    </source>
</evidence>
<dbReference type="OrthoDB" id="6423448at2759"/>
<dbReference type="EMBL" id="BGPR01011107">
    <property type="protein sequence ID" value="GBN49656.1"/>
    <property type="molecule type" value="Genomic_DNA"/>
</dbReference>
<comment type="caution">
    <text evidence="1">The sequence shown here is derived from an EMBL/GenBank/DDBJ whole genome shotgun (WGS) entry which is preliminary data.</text>
</comment>
<protein>
    <recommendedName>
        <fullName evidence="3">DNA-directed DNA polymerase</fullName>
    </recommendedName>
</protein>
<gene>
    <name evidence="1" type="ORF">AVEN_160547_1</name>
</gene>
<keyword evidence="2" id="KW-1185">Reference proteome</keyword>
<name>A0A4Y2PHY7_ARAVE</name>
<evidence type="ECO:0000313" key="1">
    <source>
        <dbReference type="EMBL" id="GBN49656.1"/>
    </source>
</evidence>
<proteinExistence type="predicted"/>
<dbReference type="AlphaFoldDB" id="A0A4Y2PHY7"/>
<reference evidence="1 2" key="1">
    <citation type="journal article" date="2019" name="Sci. Rep.">
        <title>Orb-weaving spider Araneus ventricosus genome elucidates the spidroin gene catalogue.</title>
        <authorList>
            <person name="Kono N."/>
            <person name="Nakamura H."/>
            <person name="Ohtoshi R."/>
            <person name="Moran D.A.P."/>
            <person name="Shinohara A."/>
            <person name="Yoshida Y."/>
            <person name="Fujiwara M."/>
            <person name="Mori M."/>
            <person name="Tomita M."/>
            <person name="Arakawa K."/>
        </authorList>
    </citation>
    <scope>NUCLEOTIDE SEQUENCE [LARGE SCALE GENOMIC DNA]</scope>
</reference>
<evidence type="ECO:0008006" key="3">
    <source>
        <dbReference type="Google" id="ProtNLM"/>
    </source>
</evidence>
<sequence length="82" mass="9375">MSNFDPSNPSKYILNLHANNLYGWAMSQALPLENFKWESLELWNEENIIQIPDEGDTGSVFKVDLEYPEEIHDAHNCLPVAA</sequence>
<dbReference type="Proteomes" id="UP000499080">
    <property type="component" value="Unassembled WGS sequence"/>
</dbReference>
<organism evidence="1 2">
    <name type="scientific">Araneus ventricosus</name>
    <name type="common">Orbweaver spider</name>
    <name type="synonym">Epeira ventricosa</name>
    <dbReference type="NCBI Taxonomy" id="182803"/>
    <lineage>
        <taxon>Eukaryota</taxon>
        <taxon>Metazoa</taxon>
        <taxon>Ecdysozoa</taxon>
        <taxon>Arthropoda</taxon>
        <taxon>Chelicerata</taxon>
        <taxon>Arachnida</taxon>
        <taxon>Araneae</taxon>
        <taxon>Araneomorphae</taxon>
        <taxon>Entelegynae</taxon>
        <taxon>Araneoidea</taxon>
        <taxon>Araneidae</taxon>
        <taxon>Araneus</taxon>
    </lineage>
</organism>
<accession>A0A4Y2PHY7</accession>